<dbReference type="Proteomes" id="UP001634393">
    <property type="component" value="Unassembled WGS sequence"/>
</dbReference>
<evidence type="ECO:0000313" key="3">
    <source>
        <dbReference type="Proteomes" id="UP001634393"/>
    </source>
</evidence>
<proteinExistence type="predicted"/>
<evidence type="ECO:0000259" key="1">
    <source>
        <dbReference type="Pfam" id="PF25475"/>
    </source>
</evidence>
<protein>
    <recommendedName>
        <fullName evidence="1">DUF7903 domain-containing protein</fullName>
    </recommendedName>
</protein>
<accession>A0ABD3T2I8</accession>
<dbReference type="InterPro" id="IPR057225">
    <property type="entry name" value="DUF7903"/>
</dbReference>
<keyword evidence="3" id="KW-1185">Reference proteome</keyword>
<dbReference type="PANTHER" id="PTHR35481:SF1">
    <property type="entry name" value="DNA-DIRECTED RNA POLYMERASE SUBUNIT ALPHA"/>
    <property type="match status" value="1"/>
</dbReference>
<comment type="caution">
    <text evidence="2">The sequence shown here is derived from an EMBL/GenBank/DDBJ whole genome shotgun (WGS) entry which is preliminary data.</text>
</comment>
<name>A0ABD3T2I8_9LAMI</name>
<gene>
    <name evidence="2" type="ORF">ACJIZ3_019485</name>
</gene>
<feature type="domain" description="DUF7903" evidence="1">
    <location>
        <begin position="27"/>
        <end position="382"/>
    </location>
</feature>
<dbReference type="AlphaFoldDB" id="A0ABD3T2I8"/>
<sequence>MAYVPPHKRHLKSDAASTPSRILNKTSKTTKFVYAQNAISRWLIVGLANESRIPDLTLLHPVSVEFFQQNPGENPHPLTLMLKEIGGEYAKNDYMENPWLYVAKTLKQDLLSSFQQVDKLMKGSEFGEIKPSLVARFGKILFHGNRSISLESINGSSLPLDSMKRLWRSFNTNIPPSYIQRITSEFIPKVDFKFEEEKQLYNLKISDKMRPDISIACKCTVAKGTNKLELYKIGLNQVRHLVADMSCLGKNLDLRLMLFTKKVSVALTDEELEDMKSMIESALLDSEVEGGVRWPLGMQSSGDRYTVIGVRYMKAQTYRNSVMKLNVRCADRFDYGSSHRDVAEEVCLTMPGIISQLREQNVNTDLALEILKENMELIWNNF</sequence>
<organism evidence="2 3">
    <name type="scientific">Penstemon smallii</name>
    <dbReference type="NCBI Taxonomy" id="265156"/>
    <lineage>
        <taxon>Eukaryota</taxon>
        <taxon>Viridiplantae</taxon>
        <taxon>Streptophyta</taxon>
        <taxon>Embryophyta</taxon>
        <taxon>Tracheophyta</taxon>
        <taxon>Spermatophyta</taxon>
        <taxon>Magnoliopsida</taxon>
        <taxon>eudicotyledons</taxon>
        <taxon>Gunneridae</taxon>
        <taxon>Pentapetalae</taxon>
        <taxon>asterids</taxon>
        <taxon>lamiids</taxon>
        <taxon>Lamiales</taxon>
        <taxon>Plantaginaceae</taxon>
        <taxon>Cheloneae</taxon>
        <taxon>Penstemon</taxon>
    </lineage>
</organism>
<evidence type="ECO:0000313" key="2">
    <source>
        <dbReference type="EMBL" id="KAL3830683.1"/>
    </source>
</evidence>
<dbReference type="PANTHER" id="PTHR35481">
    <property type="entry name" value="DNA-DIRECTED RNA POLYMERASE SUBUNIT ALPHA"/>
    <property type="match status" value="1"/>
</dbReference>
<dbReference type="EMBL" id="JBJXBP010000005">
    <property type="protein sequence ID" value="KAL3830683.1"/>
    <property type="molecule type" value="Genomic_DNA"/>
</dbReference>
<dbReference type="Pfam" id="PF25475">
    <property type="entry name" value="DUF7903"/>
    <property type="match status" value="1"/>
</dbReference>
<reference evidence="2 3" key="1">
    <citation type="submission" date="2024-12" db="EMBL/GenBank/DDBJ databases">
        <title>The unique morphological basis and parallel evolutionary history of personate flowers in Penstemon.</title>
        <authorList>
            <person name="Depatie T.H."/>
            <person name="Wessinger C.A."/>
        </authorList>
    </citation>
    <scope>NUCLEOTIDE SEQUENCE [LARGE SCALE GENOMIC DNA]</scope>
    <source>
        <strain evidence="2">WTNN_2</strain>
        <tissue evidence="2">Leaf</tissue>
    </source>
</reference>